<evidence type="ECO:0000259" key="1">
    <source>
        <dbReference type="PROSITE" id="PS50181"/>
    </source>
</evidence>
<evidence type="ECO:0000313" key="3">
    <source>
        <dbReference type="Proteomes" id="UP001642540"/>
    </source>
</evidence>
<dbReference type="SUPFAM" id="SSF81383">
    <property type="entry name" value="F-box domain"/>
    <property type="match status" value="1"/>
</dbReference>
<organism evidence="2 3">
    <name type="scientific">Orchesella dallaii</name>
    <dbReference type="NCBI Taxonomy" id="48710"/>
    <lineage>
        <taxon>Eukaryota</taxon>
        <taxon>Metazoa</taxon>
        <taxon>Ecdysozoa</taxon>
        <taxon>Arthropoda</taxon>
        <taxon>Hexapoda</taxon>
        <taxon>Collembola</taxon>
        <taxon>Entomobryomorpha</taxon>
        <taxon>Entomobryoidea</taxon>
        <taxon>Orchesellidae</taxon>
        <taxon>Orchesellinae</taxon>
        <taxon>Orchesella</taxon>
    </lineage>
</organism>
<protein>
    <recommendedName>
        <fullName evidence="1">F-box domain-containing protein</fullName>
    </recommendedName>
</protein>
<reference evidence="2 3" key="1">
    <citation type="submission" date="2024-08" db="EMBL/GenBank/DDBJ databases">
        <authorList>
            <person name="Cucini C."/>
            <person name="Frati F."/>
        </authorList>
    </citation>
    <scope>NUCLEOTIDE SEQUENCE [LARGE SCALE GENOMIC DNA]</scope>
</reference>
<dbReference type="InterPro" id="IPR001810">
    <property type="entry name" value="F-box_dom"/>
</dbReference>
<dbReference type="Pfam" id="PF00646">
    <property type="entry name" value="F-box"/>
    <property type="match status" value="1"/>
</dbReference>
<dbReference type="SMART" id="SM00256">
    <property type="entry name" value="FBOX"/>
    <property type="match status" value="2"/>
</dbReference>
<accession>A0ABP1PLT8</accession>
<sequence length="165" mass="18854">MENEVDKHYSSVVADEVAQQPNPVVLTSPKTDPILPPQIWDMVFEYLSKNDLEAVMKTCPEWNLLLQSKKGELLFPKVLSCMGKRLSRESALVCRLVNKECKSVVEQEHPEILQWVFMQEKIQEFAVIANHLSNLQRVILEEFEMLDANAVVEGEMRGRLEDGGV</sequence>
<dbReference type="PROSITE" id="PS50181">
    <property type="entry name" value="FBOX"/>
    <property type="match status" value="1"/>
</dbReference>
<dbReference type="Proteomes" id="UP001642540">
    <property type="component" value="Unassembled WGS sequence"/>
</dbReference>
<gene>
    <name evidence="2" type="ORF">ODALV1_LOCUS417</name>
</gene>
<keyword evidence="3" id="KW-1185">Reference proteome</keyword>
<proteinExistence type="predicted"/>
<name>A0ABP1PLT8_9HEXA</name>
<dbReference type="InterPro" id="IPR036047">
    <property type="entry name" value="F-box-like_dom_sf"/>
</dbReference>
<evidence type="ECO:0000313" key="2">
    <source>
        <dbReference type="EMBL" id="CAL8068685.1"/>
    </source>
</evidence>
<feature type="domain" description="F-box" evidence="1">
    <location>
        <begin position="29"/>
        <end position="78"/>
    </location>
</feature>
<comment type="caution">
    <text evidence="2">The sequence shown here is derived from an EMBL/GenBank/DDBJ whole genome shotgun (WGS) entry which is preliminary data.</text>
</comment>
<dbReference type="EMBL" id="CAXLJM020000002">
    <property type="protein sequence ID" value="CAL8068685.1"/>
    <property type="molecule type" value="Genomic_DNA"/>
</dbReference>